<feature type="chain" id="PRO_5026752871" description="SGNH/GDSL hydrolase family protein" evidence="1">
    <location>
        <begin position="23"/>
        <end position="255"/>
    </location>
</feature>
<dbReference type="RefSeq" id="WP_149163858.1">
    <property type="nucleotide sequence ID" value="NZ_QOKV01000002.1"/>
</dbReference>
<protein>
    <recommendedName>
        <fullName evidence="4">SGNH/GDSL hydrolase family protein</fullName>
    </recommendedName>
</protein>
<name>A0A6L3B4L4_AZOBR</name>
<sequence length="255" mass="27527">MKRATVLTLAVLAGLTAPIAISAGVARAASETPSDPCAVPETVYTIDGALPRAWERLKRGGALPILVLNSASARSATAYPALLEKELAARLPDRKVSVTVRNAPGATVQEMLPVLNRELAASAASLLVWQVGTADAMRNIGPDSFGEALGHGIAAAQGRGADVILMDMQYSPQTTQLITFQPYLDYVEWVSQNSDVVHFPRFEMMRHWFEEGRVGFAPDSNEEKLQAYQFVHRCLGRILADTVSTMIDRAGRPAP</sequence>
<keyword evidence="1" id="KW-0732">Signal</keyword>
<accession>A0A6L3B4L4</accession>
<proteinExistence type="predicted"/>
<dbReference type="GO" id="GO:0016788">
    <property type="term" value="F:hydrolase activity, acting on ester bonds"/>
    <property type="evidence" value="ECO:0007669"/>
    <property type="project" value="UniProtKB-ARBA"/>
</dbReference>
<dbReference type="EMBL" id="QOKV01000002">
    <property type="protein sequence ID" value="KAA0687718.1"/>
    <property type="molecule type" value="Genomic_DNA"/>
</dbReference>
<evidence type="ECO:0008006" key="4">
    <source>
        <dbReference type="Google" id="ProtNLM"/>
    </source>
</evidence>
<dbReference type="AlphaFoldDB" id="A0A6L3B4L4"/>
<dbReference type="Gene3D" id="3.40.50.1110">
    <property type="entry name" value="SGNH hydrolase"/>
    <property type="match status" value="1"/>
</dbReference>
<dbReference type="Pfam" id="PF25182">
    <property type="entry name" value="NonGDSL"/>
    <property type="match status" value="1"/>
</dbReference>
<feature type="signal peptide" evidence="1">
    <location>
        <begin position="1"/>
        <end position="22"/>
    </location>
</feature>
<dbReference type="Proteomes" id="UP000476837">
    <property type="component" value="Unassembled WGS sequence"/>
</dbReference>
<dbReference type="SUPFAM" id="SSF52266">
    <property type="entry name" value="SGNH hydrolase"/>
    <property type="match status" value="1"/>
</dbReference>
<dbReference type="InterPro" id="IPR036514">
    <property type="entry name" value="SGNH_hydro_sf"/>
</dbReference>
<evidence type="ECO:0000313" key="3">
    <source>
        <dbReference type="Proteomes" id="UP000476837"/>
    </source>
</evidence>
<evidence type="ECO:0000256" key="1">
    <source>
        <dbReference type="SAM" id="SignalP"/>
    </source>
</evidence>
<dbReference type="InterPro" id="IPR057572">
    <property type="entry name" value="NonGDSL"/>
</dbReference>
<reference evidence="2 3" key="1">
    <citation type="submission" date="2018-07" db="EMBL/GenBank/DDBJ databases">
        <title>Genome sequence of Roseomonas fauriae ATCC 49958.</title>
        <authorList>
            <person name="Sant'Anna F.H."/>
            <person name="Baldani J.I."/>
            <person name="Zilli J.E."/>
            <person name="Reis V.M."/>
            <person name="Hartmann A."/>
            <person name="Cruz L."/>
            <person name="de Souza E.M."/>
            <person name="de Oliveira Pedrosa F."/>
            <person name="Passaglia L.M.P."/>
        </authorList>
    </citation>
    <scope>NUCLEOTIDE SEQUENCE [LARGE SCALE GENOMIC DNA]</scope>
    <source>
        <strain evidence="2 3">ATCC 49958</strain>
    </source>
</reference>
<organism evidence="2 3">
    <name type="scientific">Azospirillum brasilense</name>
    <dbReference type="NCBI Taxonomy" id="192"/>
    <lineage>
        <taxon>Bacteria</taxon>
        <taxon>Pseudomonadati</taxon>
        <taxon>Pseudomonadota</taxon>
        <taxon>Alphaproteobacteria</taxon>
        <taxon>Rhodospirillales</taxon>
        <taxon>Azospirillaceae</taxon>
        <taxon>Azospirillum</taxon>
    </lineage>
</organism>
<gene>
    <name evidence="2" type="ORF">DS837_05820</name>
</gene>
<comment type="caution">
    <text evidence="2">The sequence shown here is derived from an EMBL/GenBank/DDBJ whole genome shotgun (WGS) entry which is preliminary data.</text>
</comment>
<evidence type="ECO:0000313" key="2">
    <source>
        <dbReference type="EMBL" id="KAA0687718.1"/>
    </source>
</evidence>